<proteinExistence type="predicted"/>
<evidence type="ECO:0000313" key="1">
    <source>
        <dbReference type="EMBL" id="KZA06470.1"/>
    </source>
</evidence>
<dbReference type="Proteomes" id="UP000076296">
    <property type="component" value="Unassembled WGS sequence"/>
</dbReference>
<dbReference type="AlphaFoldDB" id="A0AAJ0QTG6"/>
<name>A0AAJ0QTG6_ACIBA</name>
<gene>
    <name evidence="1" type="ORF">LV35_04255</name>
</gene>
<reference evidence="1 2" key="1">
    <citation type="submission" date="2016-01" db="EMBL/GenBank/DDBJ databases">
        <title>Draft sequences of Acinetobacter baumannii isolates from wounded military personnel.</title>
        <authorList>
            <person name="Arivett B.A."/>
            <person name="Fiester S.E."/>
            <person name="Ream D.C."/>
            <person name="Actis L.A."/>
        </authorList>
    </citation>
    <scope>NUCLEOTIDE SEQUENCE [LARGE SCALE GENOMIC DNA]</scope>
    <source>
        <strain evidence="1 2">AB2828</strain>
    </source>
</reference>
<comment type="caution">
    <text evidence="1">The sequence shown here is derived from an EMBL/GenBank/DDBJ whole genome shotgun (WGS) entry which is preliminary data.</text>
</comment>
<sequence length="260" mass="28916">MISPESFQALVPTLISRPNPLIWFTGSAVDQRIHIGCEQFAGLRYRALNSEPGKRICYLEWSAPEDLEDFSDKEAWWMANPGGGIRITEEDIQAEYDSFMAAGGERAFGVQRLGVGDWPLLGASRSEIPLEHWRRLANPEPELTGARALVLYRAPEGGPWAIVGSQRCTDGRIHLEVGYTGEDSVDRVVGMFVQAVTAWGPAEVRWAAAAPQRSSRSLKPWASRFTARTRPKRPRLAAVSSTTPWLIPKILCFPTAIRPF</sequence>
<protein>
    <submittedName>
        <fullName evidence="1">Uncharacterized protein</fullName>
    </submittedName>
</protein>
<accession>A0AAJ0QTG6</accession>
<evidence type="ECO:0000313" key="2">
    <source>
        <dbReference type="Proteomes" id="UP000076296"/>
    </source>
</evidence>
<organism evidence="1 2">
    <name type="scientific">Acinetobacter baumannii</name>
    <dbReference type="NCBI Taxonomy" id="470"/>
    <lineage>
        <taxon>Bacteria</taxon>
        <taxon>Pseudomonadati</taxon>
        <taxon>Pseudomonadota</taxon>
        <taxon>Gammaproteobacteria</taxon>
        <taxon>Moraxellales</taxon>
        <taxon>Moraxellaceae</taxon>
        <taxon>Acinetobacter</taxon>
        <taxon>Acinetobacter calcoaceticus/baumannii complex</taxon>
    </lineage>
</organism>
<dbReference type="EMBL" id="LRDT01000098">
    <property type="protein sequence ID" value="KZA06470.1"/>
    <property type="molecule type" value="Genomic_DNA"/>
</dbReference>